<feature type="domain" description="AB hydrolase-1" evidence="6">
    <location>
        <begin position="83"/>
        <end position="333"/>
    </location>
</feature>
<feature type="compositionally biased region" description="Pro residues" evidence="4">
    <location>
        <begin position="488"/>
        <end position="498"/>
    </location>
</feature>
<dbReference type="GO" id="GO:0016787">
    <property type="term" value="F:hydrolase activity"/>
    <property type="evidence" value="ECO:0007669"/>
    <property type="project" value="UniProtKB-KW"/>
</dbReference>
<keyword evidence="3" id="KW-0378">Hydrolase</keyword>
<evidence type="ECO:0000313" key="8">
    <source>
        <dbReference type="EMBL" id="SDF44142.1"/>
    </source>
</evidence>
<name>A0A1G7L3M0_9PSEU</name>
<dbReference type="Pfam" id="PF08386">
    <property type="entry name" value="Abhydrolase_4"/>
    <property type="match status" value="1"/>
</dbReference>
<feature type="chain" id="PRO_5011706882" evidence="5">
    <location>
        <begin position="27"/>
        <end position="498"/>
    </location>
</feature>
<evidence type="ECO:0000256" key="4">
    <source>
        <dbReference type="SAM" id="MobiDB-lite"/>
    </source>
</evidence>
<dbReference type="STRING" id="200378.SAMN05216553_101656"/>
<reference evidence="9" key="1">
    <citation type="submission" date="2016-10" db="EMBL/GenBank/DDBJ databases">
        <authorList>
            <person name="Varghese N."/>
            <person name="Submissions S."/>
        </authorList>
    </citation>
    <scope>NUCLEOTIDE SEQUENCE [LARGE SCALE GENOMIC DNA]</scope>
    <source>
        <strain evidence="9">CGMCC 4.3506</strain>
    </source>
</reference>
<dbReference type="InterPro" id="IPR000073">
    <property type="entry name" value="AB_hydrolase_1"/>
</dbReference>
<organism evidence="8 9">
    <name type="scientific">Lentzea fradiae</name>
    <dbReference type="NCBI Taxonomy" id="200378"/>
    <lineage>
        <taxon>Bacteria</taxon>
        <taxon>Bacillati</taxon>
        <taxon>Actinomycetota</taxon>
        <taxon>Actinomycetes</taxon>
        <taxon>Pseudonocardiales</taxon>
        <taxon>Pseudonocardiaceae</taxon>
        <taxon>Lentzea</taxon>
    </lineage>
</organism>
<dbReference type="AlphaFoldDB" id="A0A1G7L3M0"/>
<gene>
    <name evidence="8" type="ORF">SAMN05216553_101656</name>
</gene>
<sequence>MRTLAALAATALVFIPALVVPGTATATRGIDWGACTDQSFVEAGAECGHLSVPLDHDDPTGRQVQIAVSRVKHKVPSSQYQGVLVTVSGGPGGSGLPFTTLGSQVPGRAAEAYDWVSFDPRGVGASKPALSCDPGYMTHNRPHYVPRNQADEAAWLARTRKYAKDCGAKNDPALLANIKTTDNARDIDLIRAALGVRQVSLYAVSYGTYVAQVYSALFPSRVRRLVMDSSVDPRDVFYRINLNQNIAMNRNLRAWMDWVARYDSVYHLGATPSWVRQTYEAQLKKLAAAPAGGLVGPSEMADAFIPAEYSQASWTTVAEAFASLVAGDWNPVKELFEAVQGPGNDNGYAVYLATQCTDVRWPAKWEQWRADAWRTYRQAPDFTWLNTWYNAPCLDWPVQAGTPVNIDGTGVPSALLVVETEDGAEPFPGSIEVRKRFPGASLVALPGGTSHATTLSGNTCVDSKIADYLLSGALPARLQGDRPDTTCAPPPLPVPAGA</sequence>
<evidence type="ECO:0000313" key="9">
    <source>
        <dbReference type="Proteomes" id="UP000199623"/>
    </source>
</evidence>
<dbReference type="OrthoDB" id="4498590at2"/>
<evidence type="ECO:0000259" key="6">
    <source>
        <dbReference type="Pfam" id="PF00561"/>
    </source>
</evidence>
<dbReference type="InterPro" id="IPR013595">
    <property type="entry name" value="Pept_S33_TAP-like_C"/>
</dbReference>
<dbReference type="InterPro" id="IPR029058">
    <property type="entry name" value="AB_hydrolase_fold"/>
</dbReference>
<evidence type="ECO:0000256" key="5">
    <source>
        <dbReference type="SAM" id="SignalP"/>
    </source>
</evidence>
<evidence type="ECO:0000259" key="7">
    <source>
        <dbReference type="Pfam" id="PF08386"/>
    </source>
</evidence>
<evidence type="ECO:0000256" key="1">
    <source>
        <dbReference type="ARBA" id="ARBA00010088"/>
    </source>
</evidence>
<dbReference type="Gene3D" id="3.40.50.1820">
    <property type="entry name" value="alpha/beta hydrolase"/>
    <property type="match status" value="1"/>
</dbReference>
<protein>
    <submittedName>
        <fullName evidence="8">TAP-like protein</fullName>
    </submittedName>
</protein>
<keyword evidence="2 5" id="KW-0732">Signal</keyword>
<dbReference type="Pfam" id="PF00561">
    <property type="entry name" value="Abhydrolase_1"/>
    <property type="match status" value="1"/>
</dbReference>
<dbReference type="PANTHER" id="PTHR43248:SF29">
    <property type="entry name" value="TRIPEPTIDYL AMINOPEPTIDASE"/>
    <property type="match status" value="1"/>
</dbReference>
<evidence type="ECO:0000256" key="2">
    <source>
        <dbReference type="ARBA" id="ARBA00022729"/>
    </source>
</evidence>
<dbReference type="Proteomes" id="UP000199623">
    <property type="component" value="Unassembled WGS sequence"/>
</dbReference>
<dbReference type="InterPro" id="IPR051601">
    <property type="entry name" value="Serine_prot/Carboxylest_S33"/>
</dbReference>
<comment type="similarity">
    <text evidence="1">Belongs to the peptidase S33 family.</text>
</comment>
<proteinExistence type="inferred from homology"/>
<feature type="domain" description="Peptidase S33 tripeptidyl aminopeptidase-like C-terminal" evidence="7">
    <location>
        <begin position="384"/>
        <end position="486"/>
    </location>
</feature>
<dbReference type="EMBL" id="FNCC01000001">
    <property type="protein sequence ID" value="SDF44142.1"/>
    <property type="molecule type" value="Genomic_DNA"/>
</dbReference>
<evidence type="ECO:0000256" key="3">
    <source>
        <dbReference type="ARBA" id="ARBA00022801"/>
    </source>
</evidence>
<keyword evidence="9" id="KW-1185">Reference proteome</keyword>
<feature type="signal peptide" evidence="5">
    <location>
        <begin position="1"/>
        <end position="26"/>
    </location>
</feature>
<dbReference type="SUPFAM" id="SSF53474">
    <property type="entry name" value="alpha/beta-Hydrolases"/>
    <property type="match status" value="1"/>
</dbReference>
<feature type="region of interest" description="Disordered" evidence="4">
    <location>
        <begin position="479"/>
        <end position="498"/>
    </location>
</feature>
<dbReference type="RefSeq" id="WP_090045382.1">
    <property type="nucleotide sequence ID" value="NZ_FNCC01000001.1"/>
</dbReference>
<dbReference type="PANTHER" id="PTHR43248">
    <property type="entry name" value="2-SUCCINYL-6-HYDROXY-2,4-CYCLOHEXADIENE-1-CARBOXYLATE SYNTHASE"/>
    <property type="match status" value="1"/>
</dbReference>
<accession>A0A1G7L3M0</accession>